<keyword evidence="6" id="KW-0547">Nucleotide-binding</keyword>
<dbReference type="SFLD" id="SFLDG00002">
    <property type="entry name" value="C1.7:_P-type_atpase_like"/>
    <property type="match status" value="1"/>
</dbReference>
<dbReference type="Gene3D" id="3.40.50.1000">
    <property type="entry name" value="HAD superfamily/HAD-like"/>
    <property type="match status" value="1"/>
</dbReference>
<keyword evidence="8" id="KW-0460">Magnesium</keyword>
<dbReference type="Pfam" id="PF13246">
    <property type="entry name" value="Cation_ATPase"/>
    <property type="match status" value="1"/>
</dbReference>
<dbReference type="EMBL" id="KE560904">
    <property type="protein sequence ID" value="EPZ34856.1"/>
    <property type="molecule type" value="Genomic_DNA"/>
</dbReference>
<dbReference type="InterPro" id="IPR018303">
    <property type="entry name" value="ATPase_P-typ_P_site"/>
</dbReference>
<keyword evidence="9" id="KW-1278">Translocase</keyword>
<keyword evidence="7" id="KW-0067">ATP-binding</keyword>
<dbReference type="SUPFAM" id="SSF81660">
    <property type="entry name" value="Metal cation-transporting ATPase, ATP-binding domain N"/>
    <property type="match status" value="1"/>
</dbReference>
<comment type="catalytic activity">
    <reaction evidence="12">
        <text>ATP + H2O = ADP + phosphate + H(+)</text>
        <dbReference type="Rhea" id="RHEA:13065"/>
        <dbReference type="ChEBI" id="CHEBI:15377"/>
        <dbReference type="ChEBI" id="CHEBI:15378"/>
        <dbReference type="ChEBI" id="CHEBI:30616"/>
        <dbReference type="ChEBI" id="CHEBI:43474"/>
        <dbReference type="ChEBI" id="CHEBI:456216"/>
    </reaction>
</comment>
<comment type="subcellular location">
    <subcellularLocation>
        <location evidence="1">Membrane</location>
        <topology evidence="1">Multi-pass membrane protein</topology>
    </subcellularLocation>
</comment>
<evidence type="ECO:0000256" key="1">
    <source>
        <dbReference type="ARBA" id="ARBA00004141"/>
    </source>
</evidence>
<evidence type="ECO:0000256" key="7">
    <source>
        <dbReference type="ARBA" id="ARBA00022840"/>
    </source>
</evidence>
<dbReference type="GO" id="GO:0016887">
    <property type="term" value="F:ATP hydrolysis activity"/>
    <property type="evidence" value="ECO:0007669"/>
    <property type="project" value="InterPro"/>
</dbReference>
<feature type="transmembrane region" description="Helical" evidence="13">
    <location>
        <begin position="97"/>
        <end position="119"/>
    </location>
</feature>
<evidence type="ECO:0000256" key="3">
    <source>
        <dbReference type="ARBA" id="ARBA00022553"/>
    </source>
</evidence>
<dbReference type="Pfam" id="PF00690">
    <property type="entry name" value="Cation_ATPase_N"/>
    <property type="match status" value="1"/>
</dbReference>
<evidence type="ECO:0000259" key="14">
    <source>
        <dbReference type="Pfam" id="PF00122"/>
    </source>
</evidence>
<protein>
    <submittedName>
        <fullName evidence="16">Cation-transporting P-type ATPase, subfamily V domain-containing protein</fullName>
    </submittedName>
</protein>
<evidence type="ECO:0000256" key="6">
    <source>
        <dbReference type="ARBA" id="ARBA00022741"/>
    </source>
</evidence>
<feature type="transmembrane region" description="Helical" evidence="13">
    <location>
        <begin position="751"/>
        <end position="769"/>
    </location>
</feature>
<dbReference type="GO" id="GO:0006874">
    <property type="term" value="P:intracellular calcium ion homeostasis"/>
    <property type="evidence" value="ECO:0007669"/>
    <property type="project" value="TreeGrafter"/>
</dbReference>
<evidence type="ECO:0000256" key="2">
    <source>
        <dbReference type="ARBA" id="ARBA00006000"/>
    </source>
</evidence>
<dbReference type="InterPro" id="IPR008250">
    <property type="entry name" value="ATPase_P-typ_transduc_dom_A_sf"/>
</dbReference>
<keyword evidence="11 13" id="KW-0472">Membrane</keyword>
<dbReference type="InterPro" id="IPR059000">
    <property type="entry name" value="ATPase_P-type_domA"/>
</dbReference>
<feature type="transmembrane region" description="Helical" evidence="13">
    <location>
        <begin position="125"/>
        <end position="145"/>
    </location>
</feature>
<dbReference type="SFLD" id="SFLDS00003">
    <property type="entry name" value="Haloacid_Dehalogenase"/>
    <property type="match status" value="1"/>
</dbReference>
<evidence type="ECO:0000313" key="16">
    <source>
        <dbReference type="EMBL" id="EPZ34856.1"/>
    </source>
</evidence>
<evidence type="ECO:0000256" key="10">
    <source>
        <dbReference type="ARBA" id="ARBA00022989"/>
    </source>
</evidence>
<comment type="similarity">
    <text evidence="2">Belongs to the cation transport ATPase (P-type) (TC 3.A.3) family. Type V subfamily.</text>
</comment>
<dbReference type="InterPro" id="IPR001757">
    <property type="entry name" value="P_typ_ATPase"/>
</dbReference>
<name>A0A075B1L0_ROZAC</name>
<keyword evidence="5" id="KW-0479">Metal-binding</keyword>
<dbReference type="AlphaFoldDB" id="A0A075B1L0"/>
<proteinExistence type="inferred from homology"/>
<dbReference type="SFLD" id="SFLDF00027">
    <property type="entry name" value="p-type_atpase"/>
    <property type="match status" value="1"/>
</dbReference>
<dbReference type="STRING" id="988480.A0A075B1L0"/>
<dbReference type="InterPro" id="IPR023214">
    <property type="entry name" value="HAD_sf"/>
</dbReference>
<feature type="transmembrane region" description="Helical" evidence="13">
    <location>
        <begin position="329"/>
        <end position="349"/>
    </location>
</feature>
<dbReference type="OrthoDB" id="48943at2759"/>
<evidence type="ECO:0000256" key="11">
    <source>
        <dbReference type="ARBA" id="ARBA00023136"/>
    </source>
</evidence>
<dbReference type="PANTHER" id="PTHR45630">
    <property type="entry name" value="CATION-TRANSPORTING ATPASE-RELATED"/>
    <property type="match status" value="1"/>
</dbReference>
<dbReference type="PROSITE" id="PS00154">
    <property type="entry name" value="ATPASE_E1_E2"/>
    <property type="match status" value="1"/>
</dbReference>
<dbReference type="PRINTS" id="PR00119">
    <property type="entry name" value="CATATPASE"/>
</dbReference>
<feature type="domain" description="P-type ATPase A" evidence="14">
    <location>
        <begin position="162"/>
        <end position="275"/>
    </location>
</feature>
<dbReference type="SUPFAM" id="SSF56784">
    <property type="entry name" value="HAD-like"/>
    <property type="match status" value="1"/>
</dbReference>
<feature type="transmembrane region" description="Helical" evidence="13">
    <location>
        <begin position="869"/>
        <end position="891"/>
    </location>
</feature>
<dbReference type="SUPFAM" id="SSF81665">
    <property type="entry name" value="Calcium ATPase, transmembrane domain M"/>
    <property type="match status" value="1"/>
</dbReference>
<dbReference type="InterPro" id="IPR044492">
    <property type="entry name" value="P_typ_ATPase_HD_dom"/>
</dbReference>
<evidence type="ECO:0000256" key="4">
    <source>
        <dbReference type="ARBA" id="ARBA00022692"/>
    </source>
</evidence>
<dbReference type="GO" id="GO:0140358">
    <property type="term" value="F:P-type transmembrane transporter activity"/>
    <property type="evidence" value="ECO:0007669"/>
    <property type="project" value="InterPro"/>
</dbReference>
<dbReference type="Gene3D" id="2.70.150.10">
    <property type="entry name" value="Calcium-transporting ATPase, cytoplasmic transduction domain A"/>
    <property type="match status" value="1"/>
</dbReference>
<dbReference type="HOGENOM" id="CLU_001828_0_0_1"/>
<keyword evidence="4 13" id="KW-0812">Transmembrane</keyword>
<dbReference type="GO" id="GO:0046872">
    <property type="term" value="F:metal ion binding"/>
    <property type="evidence" value="ECO:0007669"/>
    <property type="project" value="UniProtKB-KW"/>
</dbReference>
<keyword evidence="3" id="KW-0597">Phosphoprotein</keyword>
<feature type="transmembrane region" description="Helical" evidence="13">
    <location>
        <begin position="827"/>
        <end position="849"/>
    </location>
</feature>
<organism evidence="16 17">
    <name type="scientific">Rozella allomycis (strain CSF55)</name>
    <dbReference type="NCBI Taxonomy" id="988480"/>
    <lineage>
        <taxon>Eukaryota</taxon>
        <taxon>Fungi</taxon>
        <taxon>Fungi incertae sedis</taxon>
        <taxon>Cryptomycota</taxon>
        <taxon>Cryptomycota incertae sedis</taxon>
        <taxon>Rozella</taxon>
    </lineage>
</organism>
<evidence type="ECO:0000256" key="5">
    <source>
        <dbReference type="ARBA" id="ARBA00022723"/>
    </source>
</evidence>
<dbReference type="NCBIfam" id="TIGR01494">
    <property type="entry name" value="ATPase_P-type"/>
    <property type="match status" value="1"/>
</dbReference>
<dbReference type="OMA" id="TTWEMAV"/>
<evidence type="ECO:0000256" key="8">
    <source>
        <dbReference type="ARBA" id="ARBA00022842"/>
    </source>
</evidence>
<dbReference type="InterPro" id="IPR036412">
    <property type="entry name" value="HAD-like_sf"/>
</dbReference>
<evidence type="ECO:0000256" key="13">
    <source>
        <dbReference type="SAM" id="Phobius"/>
    </source>
</evidence>
<dbReference type="Gene3D" id="1.20.1110.10">
    <property type="entry name" value="Calcium-transporting ATPase, transmembrane domain"/>
    <property type="match status" value="1"/>
</dbReference>
<dbReference type="GO" id="GO:0019829">
    <property type="term" value="F:ATPase-coupled monoatomic cation transmembrane transporter activity"/>
    <property type="evidence" value="ECO:0007669"/>
    <property type="project" value="TreeGrafter"/>
</dbReference>
<evidence type="ECO:0000259" key="15">
    <source>
        <dbReference type="Pfam" id="PF00690"/>
    </source>
</evidence>
<dbReference type="Gene3D" id="3.40.1110.10">
    <property type="entry name" value="Calcium-transporting ATPase, cytoplasmic domain N"/>
    <property type="match status" value="1"/>
</dbReference>
<evidence type="ECO:0000256" key="9">
    <source>
        <dbReference type="ARBA" id="ARBA00022967"/>
    </source>
</evidence>
<dbReference type="Pfam" id="PF00122">
    <property type="entry name" value="E1-E2_ATPase"/>
    <property type="match status" value="1"/>
</dbReference>
<keyword evidence="10 13" id="KW-1133">Transmembrane helix</keyword>
<evidence type="ECO:0000313" key="17">
    <source>
        <dbReference type="Proteomes" id="UP000030755"/>
    </source>
</evidence>
<feature type="domain" description="Cation-transporting P-type ATPase N-terminal" evidence="15">
    <location>
        <begin position="62"/>
        <end position="120"/>
    </location>
</feature>
<accession>A0A075B1L0</accession>
<reference evidence="16 17" key="1">
    <citation type="journal article" date="2013" name="Curr. Biol.">
        <title>Shared signatures of parasitism and phylogenomics unite Cryptomycota and microsporidia.</title>
        <authorList>
            <person name="James T.Y."/>
            <person name="Pelin A."/>
            <person name="Bonen L."/>
            <person name="Ahrendt S."/>
            <person name="Sain D."/>
            <person name="Corradi N."/>
            <person name="Stajich J.E."/>
        </authorList>
    </citation>
    <scope>NUCLEOTIDE SEQUENCE [LARGE SCALE GENOMIC DNA]</scope>
    <source>
        <strain evidence="16 17">CSF55</strain>
    </source>
</reference>
<dbReference type="GO" id="GO:0016020">
    <property type="term" value="C:membrane"/>
    <property type="evidence" value="ECO:0007669"/>
    <property type="project" value="UniProtKB-SubCell"/>
</dbReference>
<dbReference type="FunFam" id="1.20.1110.10:FF:000023">
    <property type="entry name" value="Cation-transporting ATPase"/>
    <property type="match status" value="1"/>
</dbReference>
<feature type="transmembrane region" description="Helical" evidence="13">
    <location>
        <begin position="289"/>
        <end position="309"/>
    </location>
</feature>
<dbReference type="InterPro" id="IPR006544">
    <property type="entry name" value="P-type_TPase_V"/>
</dbReference>
<dbReference type="SUPFAM" id="SSF81653">
    <property type="entry name" value="Calcium ATPase, transduction domain A"/>
    <property type="match status" value="1"/>
</dbReference>
<dbReference type="Proteomes" id="UP000030755">
    <property type="component" value="Unassembled WGS sequence"/>
</dbReference>
<dbReference type="InterPro" id="IPR023299">
    <property type="entry name" value="ATPase_P-typ_cyto_dom_N"/>
</dbReference>
<gene>
    <name evidence="16" type="ORF">O9G_001987</name>
</gene>
<feature type="transmembrane region" description="Helical" evidence="13">
    <location>
        <begin position="789"/>
        <end position="806"/>
    </location>
</feature>
<dbReference type="PANTHER" id="PTHR45630:SF8">
    <property type="entry name" value="CATION-TRANSPORTING ATPASE"/>
    <property type="match status" value="1"/>
</dbReference>
<sequence length="911" mass="102524">MNNSYGQRMIVRVERGGDYDGINNTLEMRRVKRRVYFDYCCVRMMYDEGRDEFVDTGMFQTLNEDFEKNKKGIGKLEVEEKLEIFGLNQLEIPKKSLGLILVDEILHPFNVFQLFSIILWSTDEYYYYASCIFVITVVSLIDTLYQTRKNYANLENMCQSNVKVKVIRDNVEETVGSEYLVPGDIFVPIEGLIPCDAIIVDGDCLMDESILTGESVPVPKVPVSKETFKNNLKSLERLERHVVYHGTKVLRRRNVRLLVIKSRFSTLKGNLVRSILFPKPHSSKLFSDALYFVGFLAILAGLGFCLAIYNFIRFGNSWRYIMKRALDLFTIAIPPALPATMSVGISYALKRLRSEHIYCISPNKINVSGRLNCIVFDKTGTITEEGLDVQGVQFGYEEMKIISSDDQDKFTEINREMFIAMSTCHSLHNVDGKLVGDPIDVKMFELTGLEISDSPLNELETIIHNKNHSESFSILKIHEFIASLRRTSVIVQSKDCNDLKVYVKGAPESLRGLCVDLKKDLFDSQLKIYTSLGYRVIAVAYKNINQDENYNDRQLIENNLNFLGFIIMANKIKPESFSVLKDLSVAGCKSIISTGDNVLTALAVAEQVKIVPSNSSIVQLEIKNGRLLITDAKNHSIINSVVPSNAELVMTGDAFDYLLASKEDENIKLIEKCRVFARMSPDQKLFLIDTLISFGYCVSMVGDGSNDCGALKAADVGISLSDADASIAAPFTCKKAIDIKGVIQIMKDGRAALVTSFGCFKFMALYSMIQFTSVSLSYFFGATLGDFQFLYIDLVLVLPLAITMAYSKPSLHLVRKRPAGRLMAPKIIFSVIFHLFIQALFQSIIFILVKRLPEYVPMPPAPDTKNTPSFENSALFLFANFQYAIYGFLFCSGPPFRLPITSNSIHIHSLK</sequence>
<dbReference type="GO" id="GO:0005524">
    <property type="term" value="F:ATP binding"/>
    <property type="evidence" value="ECO:0007669"/>
    <property type="project" value="UniProtKB-KW"/>
</dbReference>
<keyword evidence="17" id="KW-1185">Reference proteome</keyword>
<dbReference type="NCBIfam" id="TIGR01657">
    <property type="entry name" value="P-ATPase-V"/>
    <property type="match status" value="1"/>
</dbReference>
<dbReference type="InterPro" id="IPR004014">
    <property type="entry name" value="ATPase_P-typ_cation-transptr_N"/>
</dbReference>
<dbReference type="InterPro" id="IPR023298">
    <property type="entry name" value="ATPase_P-typ_TM_dom_sf"/>
</dbReference>
<evidence type="ECO:0000256" key="12">
    <source>
        <dbReference type="ARBA" id="ARBA00049360"/>
    </source>
</evidence>